<sequence length="152" mass="17127">MIWHRAIRRGTTVGGGDISEFRAEYTPTSNDGRFGIFQLYVRGNALGDATTTALYPHVQHLQNLGGVAERPGTRGPEPLILGDTFDHLTITLETTEQDMAFAFTTRPKREWGDPPPWAPPPGRRMRLLVRRAEVISAWREAEPELRRLLTHA</sequence>
<evidence type="ECO:0000313" key="1">
    <source>
        <dbReference type="EMBL" id="MFC5007263.1"/>
    </source>
</evidence>
<organism evidence="1 2">
    <name type="scientific">Dactylosporangium cerinum</name>
    <dbReference type="NCBI Taxonomy" id="1434730"/>
    <lineage>
        <taxon>Bacteria</taxon>
        <taxon>Bacillati</taxon>
        <taxon>Actinomycetota</taxon>
        <taxon>Actinomycetes</taxon>
        <taxon>Micromonosporales</taxon>
        <taxon>Micromonosporaceae</taxon>
        <taxon>Dactylosporangium</taxon>
    </lineage>
</organism>
<comment type="caution">
    <text evidence="1">The sequence shown here is derived from an EMBL/GenBank/DDBJ whole genome shotgun (WGS) entry which is preliminary data.</text>
</comment>
<reference evidence="2" key="1">
    <citation type="journal article" date="2019" name="Int. J. Syst. Evol. Microbiol.">
        <title>The Global Catalogue of Microorganisms (GCM) 10K type strain sequencing project: providing services to taxonomists for standard genome sequencing and annotation.</title>
        <authorList>
            <consortium name="The Broad Institute Genomics Platform"/>
            <consortium name="The Broad Institute Genome Sequencing Center for Infectious Disease"/>
            <person name="Wu L."/>
            <person name="Ma J."/>
        </authorList>
    </citation>
    <scope>NUCLEOTIDE SEQUENCE [LARGE SCALE GENOMIC DNA]</scope>
    <source>
        <strain evidence="2">CGMCC 4.7152</strain>
    </source>
</reference>
<dbReference type="Proteomes" id="UP001595912">
    <property type="component" value="Unassembled WGS sequence"/>
</dbReference>
<name>A0ABV9WJS4_9ACTN</name>
<keyword evidence="2" id="KW-1185">Reference proteome</keyword>
<accession>A0ABV9WJS4</accession>
<dbReference type="RefSeq" id="WP_380127909.1">
    <property type="nucleotide sequence ID" value="NZ_JBHSIU010000119.1"/>
</dbReference>
<protein>
    <submittedName>
        <fullName evidence="1">Uncharacterized protein</fullName>
    </submittedName>
</protein>
<evidence type="ECO:0000313" key="2">
    <source>
        <dbReference type="Proteomes" id="UP001595912"/>
    </source>
</evidence>
<gene>
    <name evidence="1" type="ORF">ACFPIJ_56830</name>
</gene>
<proteinExistence type="predicted"/>
<dbReference type="EMBL" id="JBHSIU010000119">
    <property type="protein sequence ID" value="MFC5007263.1"/>
    <property type="molecule type" value="Genomic_DNA"/>
</dbReference>